<dbReference type="InterPro" id="IPR003175">
    <property type="entry name" value="CDI_dom"/>
</dbReference>
<dbReference type="EMBL" id="CM004389">
    <property type="protein sequence ID" value="OAY55370.1"/>
    <property type="molecule type" value="Genomic_DNA"/>
</dbReference>
<organism evidence="7 8">
    <name type="scientific">Manihot esculenta</name>
    <name type="common">Cassava</name>
    <name type="synonym">Jatropha manihot</name>
    <dbReference type="NCBI Taxonomy" id="3983"/>
    <lineage>
        <taxon>Eukaryota</taxon>
        <taxon>Viridiplantae</taxon>
        <taxon>Streptophyta</taxon>
        <taxon>Embryophyta</taxon>
        <taxon>Tracheophyta</taxon>
        <taxon>Spermatophyta</taxon>
        <taxon>Magnoliopsida</taxon>
        <taxon>eudicotyledons</taxon>
        <taxon>Gunneridae</taxon>
        <taxon>Pentapetalae</taxon>
        <taxon>rosids</taxon>
        <taxon>fabids</taxon>
        <taxon>Malpighiales</taxon>
        <taxon>Euphorbiaceae</taxon>
        <taxon>Crotonoideae</taxon>
        <taxon>Manihoteae</taxon>
        <taxon>Manihot</taxon>
    </lineage>
</organism>
<comment type="caution">
    <text evidence="7">The sequence shown here is derived from an EMBL/GenBank/DDBJ whole genome shotgun (WGS) entry which is preliminary data.</text>
</comment>
<sequence length="257" mass="28934">MGKYMRKAKTTGEVAVMDLSLGVRTRAKTLALQRQARLPASPPQPSTASAQPASSGYLQLRSRRLLKPPILVHDSKRQKHTHNKEVQNPNSNSMAASRVRVGSKDSRTNAAGLKKDVNGESKEEEIEEKHNDGDNNNNNDSDIYESKDLGIEASFGENVLDIEGRERSTRESTPCSFIRDPETIRTPGSTTRPASSTETSRRSRNSTRRHIPTAHEMDEFFAGAEEEQQRQFIEKYNFDPINDKPLPGRYEWEKLDP</sequence>
<name>A0A2C9W7L5_MANES</name>
<keyword evidence="4" id="KW-0131">Cell cycle</keyword>
<evidence type="ECO:0000313" key="7">
    <source>
        <dbReference type="EMBL" id="OAY55370.1"/>
    </source>
</evidence>
<keyword evidence="8" id="KW-1185">Reference proteome</keyword>
<dbReference type="PIRSF" id="PIRSF017811">
    <property type="entry name" value="CDK_inhib_pln"/>
    <property type="match status" value="1"/>
</dbReference>
<dbReference type="Gramene" id="Manes.03G148700.1.v8.1">
    <property type="protein sequence ID" value="Manes.03G148700.1.v8.1.CDS"/>
    <property type="gene ID" value="Manes.03G148700.v8.1"/>
</dbReference>
<evidence type="ECO:0000259" key="6">
    <source>
        <dbReference type="Pfam" id="PF02234"/>
    </source>
</evidence>
<dbReference type="AlphaFoldDB" id="A0A2C9W7L5"/>
<feature type="compositionally biased region" description="Low complexity" evidence="5">
    <location>
        <begin position="189"/>
        <end position="198"/>
    </location>
</feature>
<comment type="similarity">
    <text evidence="2">Belongs to the CDI family. ICK/KRP subfamily.</text>
</comment>
<dbReference type="GO" id="GO:0045740">
    <property type="term" value="P:positive regulation of DNA replication"/>
    <property type="evidence" value="ECO:0000318"/>
    <property type="project" value="GO_Central"/>
</dbReference>
<gene>
    <name evidence="7" type="ORF">MANES_03G148700v8</name>
</gene>
<feature type="domain" description="Cyclin-dependent kinase inhibitor" evidence="6">
    <location>
        <begin position="209"/>
        <end position="255"/>
    </location>
</feature>
<evidence type="ECO:0000256" key="2">
    <source>
        <dbReference type="ARBA" id="ARBA00010274"/>
    </source>
</evidence>
<dbReference type="Proteomes" id="UP000091857">
    <property type="component" value="Chromosome 3"/>
</dbReference>
<dbReference type="GO" id="GO:0005654">
    <property type="term" value="C:nucleoplasm"/>
    <property type="evidence" value="ECO:0007669"/>
    <property type="project" value="UniProtKB-SubCell"/>
</dbReference>
<reference evidence="8" key="1">
    <citation type="journal article" date="2016" name="Nat. Biotechnol.">
        <title>Sequencing wild and cultivated cassava and related species reveals extensive interspecific hybridization and genetic diversity.</title>
        <authorList>
            <person name="Bredeson J.V."/>
            <person name="Lyons J.B."/>
            <person name="Prochnik S.E."/>
            <person name="Wu G.A."/>
            <person name="Ha C.M."/>
            <person name="Edsinger-Gonzales E."/>
            <person name="Grimwood J."/>
            <person name="Schmutz J."/>
            <person name="Rabbi I.Y."/>
            <person name="Egesi C."/>
            <person name="Nauluvula P."/>
            <person name="Lebot V."/>
            <person name="Ndunguru J."/>
            <person name="Mkamilo G."/>
            <person name="Bart R.S."/>
            <person name="Setter T.L."/>
            <person name="Gleadow R.M."/>
            <person name="Kulakow P."/>
            <person name="Ferguson M.E."/>
            <person name="Rounsley S."/>
            <person name="Rokhsar D.S."/>
        </authorList>
    </citation>
    <scope>NUCLEOTIDE SEQUENCE [LARGE SCALE GENOMIC DNA]</scope>
    <source>
        <strain evidence="8">cv. AM560-2</strain>
    </source>
</reference>
<evidence type="ECO:0000256" key="1">
    <source>
        <dbReference type="ARBA" id="ARBA00004642"/>
    </source>
</evidence>
<feature type="compositionally biased region" description="Basic and acidic residues" evidence="5">
    <location>
        <begin position="102"/>
        <end position="133"/>
    </location>
</feature>
<evidence type="ECO:0000256" key="3">
    <source>
        <dbReference type="ARBA" id="ARBA00023013"/>
    </source>
</evidence>
<dbReference type="GO" id="GO:0005634">
    <property type="term" value="C:nucleus"/>
    <property type="evidence" value="ECO:0000318"/>
    <property type="project" value="GO_Central"/>
</dbReference>
<feature type="compositionally biased region" description="Basic residues" evidence="5">
    <location>
        <begin position="202"/>
        <end position="212"/>
    </location>
</feature>
<dbReference type="Pfam" id="PF02234">
    <property type="entry name" value="CDI"/>
    <property type="match status" value="1"/>
</dbReference>
<dbReference type="STRING" id="3983.A0A2C9W7L5"/>
<feature type="region of interest" description="Disordered" evidence="5">
    <location>
        <begin position="235"/>
        <end position="257"/>
    </location>
</feature>
<dbReference type="Gene3D" id="4.10.365.10">
    <property type="entry name" value="p27"/>
    <property type="match status" value="1"/>
</dbReference>
<dbReference type="PANTHER" id="PTHR46776">
    <property type="entry name" value="CYCLIN-DEPENDENT KINASE INHIBITOR 4-RELATED"/>
    <property type="match status" value="1"/>
</dbReference>
<dbReference type="InterPro" id="IPR044275">
    <property type="entry name" value="KRP"/>
</dbReference>
<keyword evidence="3" id="KW-0649">Protein kinase inhibitor</keyword>
<accession>A0A2C9W7L5</accession>
<feature type="region of interest" description="Disordered" evidence="5">
    <location>
        <begin position="32"/>
        <end position="214"/>
    </location>
</feature>
<proteinExistence type="inferred from homology"/>
<feature type="compositionally biased region" description="Low complexity" evidence="5">
    <location>
        <begin position="46"/>
        <end position="55"/>
    </location>
</feature>
<evidence type="ECO:0000256" key="5">
    <source>
        <dbReference type="SAM" id="MobiDB-lite"/>
    </source>
</evidence>
<dbReference type="GO" id="GO:0051726">
    <property type="term" value="P:regulation of cell cycle"/>
    <property type="evidence" value="ECO:0007669"/>
    <property type="project" value="InterPro"/>
</dbReference>
<dbReference type="GO" id="GO:0004861">
    <property type="term" value="F:cyclin-dependent protein serine/threonine kinase inhibitor activity"/>
    <property type="evidence" value="ECO:0000318"/>
    <property type="project" value="GO_Central"/>
</dbReference>
<dbReference type="InterPro" id="IPR044898">
    <property type="entry name" value="CDI_dom_sf"/>
</dbReference>
<evidence type="ECO:0000256" key="4">
    <source>
        <dbReference type="ARBA" id="ARBA00023306"/>
    </source>
</evidence>
<dbReference type="OMA" id="NSMRGHI"/>
<protein>
    <recommendedName>
        <fullName evidence="6">Cyclin-dependent kinase inhibitor domain-containing protein</fullName>
    </recommendedName>
</protein>
<feature type="compositionally biased region" description="Polar residues" evidence="5">
    <location>
        <begin position="86"/>
        <end position="95"/>
    </location>
</feature>
<comment type="subcellular location">
    <subcellularLocation>
        <location evidence="1">Nucleus</location>
        <location evidence="1">Nucleoplasm</location>
    </subcellularLocation>
</comment>
<evidence type="ECO:0000313" key="8">
    <source>
        <dbReference type="Proteomes" id="UP000091857"/>
    </source>
</evidence>